<sequence length="144" mass="15694">MREEPFLLMLPPYSSSIGFMPYFTQPASIEEAVTEQAVTESAAIEPPFVGRRTTGSGSSYLISSGHWASSSFPSFSSFSSQGSKLNLKEKEMCEAAGLHFRSGNQRVKKPVVLSDPETGKKELGIELGEVNFQHFEKGDLVGVI</sequence>
<evidence type="ECO:0000313" key="1">
    <source>
        <dbReference type="EMBL" id="KAK1424386.1"/>
    </source>
</evidence>
<organism evidence="1 2">
    <name type="scientific">Tagetes erecta</name>
    <name type="common">African marigold</name>
    <dbReference type="NCBI Taxonomy" id="13708"/>
    <lineage>
        <taxon>Eukaryota</taxon>
        <taxon>Viridiplantae</taxon>
        <taxon>Streptophyta</taxon>
        <taxon>Embryophyta</taxon>
        <taxon>Tracheophyta</taxon>
        <taxon>Spermatophyta</taxon>
        <taxon>Magnoliopsida</taxon>
        <taxon>eudicotyledons</taxon>
        <taxon>Gunneridae</taxon>
        <taxon>Pentapetalae</taxon>
        <taxon>asterids</taxon>
        <taxon>campanulids</taxon>
        <taxon>Asterales</taxon>
        <taxon>Asteraceae</taxon>
        <taxon>Asteroideae</taxon>
        <taxon>Heliantheae alliance</taxon>
        <taxon>Tageteae</taxon>
        <taxon>Tagetes</taxon>
    </lineage>
</organism>
<keyword evidence="2" id="KW-1185">Reference proteome</keyword>
<protein>
    <submittedName>
        <fullName evidence="1">Uncharacterized protein</fullName>
    </submittedName>
</protein>
<reference evidence="1" key="1">
    <citation type="journal article" date="2023" name="bioRxiv">
        <title>Improved chromosome-level genome assembly for marigold (Tagetes erecta).</title>
        <authorList>
            <person name="Jiang F."/>
            <person name="Yuan L."/>
            <person name="Wang S."/>
            <person name="Wang H."/>
            <person name="Xu D."/>
            <person name="Wang A."/>
            <person name="Fan W."/>
        </authorList>
    </citation>
    <scope>NUCLEOTIDE SEQUENCE</scope>
    <source>
        <strain evidence="1">WSJ</strain>
        <tissue evidence="1">Leaf</tissue>
    </source>
</reference>
<name>A0AAD8KN67_TARER</name>
<proteinExistence type="predicted"/>
<dbReference type="Proteomes" id="UP001229421">
    <property type="component" value="Unassembled WGS sequence"/>
</dbReference>
<comment type="caution">
    <text evidence="1">The sequence shown here is derived from an EMBL/GenBank/DDBJ whole genome shotgun (WGS) entry which is preliminary data.</text>
</comment>
<accession>A0AAD8KN67</accession>
<dbReference type="AlphaFoldDB" id="A0AAD8KN67"/>
<dbReference type="EMBL" id="JAUHHV010000005">
    <property type="protein sequence ID" value="KAK1424386.1"/>
    <property type="molecule type" value="Genomic_DNA"/>
</dbReference>
<gene>
    <name evidence="1" type="ORF">QVD17_19715</name>
</gene>
<evidence type="ECO:0000313" key="2">
    <source>
        <dbReference type="Proteomes" id="UP001229421"/>
    </source>
</evidence>